<feature type="transmembrane region" description="Helical" evidence="1">
    <location>
        <begin position="30"/>
        <end position="48"/>
    </location>
</feature>
<keyword evidence="1" id="KW-1133">Transmembrane helix</keyword>
<sequence length="69" mass="7862">MPLNLSLLLTVVLFLEVTYLMIKQEGDKDIVAGSIVLNSLVIILILIINKFKYKEVKFDNIDLIGRNQD</sequence>
<proteinExistence type="predicted"/>
<reference evidence="2 3" key="1">
    <citation type="submission" date="2019-02" db="EMBL/GenBank/DDBJ databases">
        <authorList>
            <consortium name="Pathogen Informatics"/>
        </authorList>
    </citation>
    <scope>NUCLEOTIDE SEQUENCE [LARGE SCALE GENOMIC DNA]</scope>
    <source>
        <strain evidence="2 3">3012STDY6944375</strain>
    </source>
</reference>
<protein>
    <submittedName>
        <fullName evidence="2">Uncharacterized protein</fullName>
    </submittedName>
</protein>
<name>A0A4U8WIC4_9FLAO</name>
<keyword evidence="1" id="KW-0812">Transmembrane</keyword>
<dbReference type="EMBL" id="LR215974">
    <property type="protein sequence ID" value="VFB02438.1"/>
    <property type="molecule type" value="Genomic_DNA"/>
</dbReference>
<dbReference type="Proteomes" id="UP000290013">
    <property type="component" value="Chromosome"/>
</dbReference>
<evidence type="ECO:0000256" key="1">
    <source>
        <dbReference type="SAM" id="Phobius"/>
    </source>
</evidence>
<gene>
    <name evidence="2" type="ORF">NCTC12078_00413</name>
</gene>
<keyword evidence="1" id="KW-0472">Membrane</keyword>
<evidence type="ECO:0000313" key="2">
    <source>
        <dbReference type="EMBL" id="VFB02438.1"/>
    </source>
</evidence>
<organism evidence="2 3">
    <name type="scientific">Chryseobacterium taihuense</name>
    <dbReference type="NCBI Taxonomy" id="1141221"/>
    <lineage>
        <taxon>Bacteria</taxon>
        <taxon>Pseudomonadati</taxon>
        <taxon>Bacteroidota</taxon>
        <taxon>Flavobacteriia</taxon>
        <taxon>Flavobacteriales</taxon>
        <taxon>Weeksellaceae</taxon>
        <taxon>Chryseobacterium group</taxon>
        <taxon>Chryseobacterium</taxon>
    </lineage>
</organism>
<evidence type="ECO:0000313" key="3">
    <source>
        <dbReference type="Proteomes" id="UP000290013"/>
    </source>
</evidence>
<accession>A0A4U8WIC4</accession>
<dbReference type="KEGG" id="ctai:NCTC12078_00413"/>
<dbReference type="AlphaFoldDB" id="A0A4U8WIC4"/>